<comment type="caution">
    <text evidence="1">The sequence shown here is derived from an EMBL/GenBank/DDBJ whole genome shotgun (WGS) entry which is preliminary data.</text>
</comment>
<evidence type="ECO:0000313" key="2">
    <source>
        <dbReference type="Proteomes" id="UP001174932"/>
    </source>
</evidence>
<keyword evidence="2" id="KW-1185">Reference proteome</keyword>
<keyword evidence="1" id="KW-0378">Hydrolase</keyword>
<sequence length="250" mass="27327">MPAPIIAIPADTRELDGYNWHATPHQYVNAVVKGTGATAIVVPALESGNDIESILDRVDGVLVSGSRSNVYPELYGKPVNEADGPFDRARDTTSMELIRRAIDRGIPLLAICRGIQELNVALGGTLETEIQEQPGKWDHRRPDVPERDRMYAIRQSVHVKEGSCMASILGTGEFQVNSLHRQAIGKAAPRLAIEAVADDGTIEAVNVIDAKNFAVGVQWHPEYWVESDETSARLFKSFGEAVKAYAAARR</sequence>
<dbReference type="InterPro" id="IPR044668">
    <property type="entry name" value="PuuD-like"/>
</dbReference>
<dbReference type="CDD" id="cd01745">
    <property type="entry name" value="GATase1_2"/>
    <property type="match status" value="1"/>
</dbReference>
<dbReference type="Gene3D" id="3.40.50.880">
    <property type="match status" value="1"/>
</dbReference>
<dbReference type="PANTHER" id="PTHR43235">
    <property type="entry name" value="GLUTAMINE AMIDOTRANSFERASE PB2B2.05-RELATED"/>
    <property type="match status" value="1"/>
</dbReference>
<protein>
    <submittedName>
        <fullName evidence="1">Gamma-glutamyl-gamma-aminobutyrate hydrolase family protein</fullName>
    </submittedName>
</protein>
<proteinExistence type="predicted"/>
<gene>
    <name evidence="1" type="ORF">Q4481_15630</name>
</gene>
<dbReference type="RefSeq" id="WP_304377318.1">
    <property type="nucleotide sequence ID" value="NZ_JAUOZU010000010.1"/>
</dbReference>
<dbReference type="PANTHER" id="PTHR43235:SF1">
    <property type="entry name" value="GLUTAMINE AMIDOTRANSFERASE PB2B2.05-RELATED"/>
    <property type="match status" value="1"/>
</dbReference>
<evidence type="ECO:0000313" key="1">
    <source>
        <dbReference type="EMBL" id="MDO6965397.1"/>
    </source>
</evidence>
<dbReference type="InterPro" id="IPR029062">
    <property type="entry name" value="Class_I_gatase-like"/>
</dbReference>
<reference evidence="1" key="1">
    <citation type="journal article" date="2015" name="Int. J. Syst. Evol. Microbiol.">
        <title>Rhizobium alvei sp. nov., isolated from a freshwater river.</title>
        <authorList>
            <person name="Sheu S.Y."/>
            <person name="Huang H.W."/>
            <person name="Young C.C."/>
            <person name="Chen W.M."/>
        </authorList>
    </citation>
    <scope>NUCLEOTIDE SEQUENCE</scope>
    <source>
        <strain evidence="1">TNR-22</strain>
    </source>
</reference>
<dbReference type="InterPro" id="IPR011697">
    <property type="entry name" value="Peptidase_C26"/>
</dbReference>
<reference evidence="1" key="2">
    <citation type="submission" date="2023-07" db="EMBL/GenBank/DDBJ databases">
        <authorList>
            <person name="Shen H."/>
        </authorList>
    </citation>
    <scope>NUCLEOTIDE SEQUENCE</scope>
    <source>
        <strain evidence="1">TNR-22</strain>
    </source>
</reference>
<dbReference type="Pfam" id="PF07722">
    <property type="entry name" value="Peptidase_C26"/>
    <property type="match status" value="1"/>
</dbReference>
<name>A0ABT8YNX4_9HYPH</name>
<dbReference type="PROSITE" id="PS51273">
    <property type="entry name" value="GATASE_TYPE_1"/>
    <property type="match status" value="1"/>
</dbReference>
<dbReference type="GO" id="GO:0016787">
    <property type="term" value="F:hydrolase activity"/>
    <property type="evidence" value="ECO:0007669"/>
    <property type="project" value="UniProtKB-KW"/>
</dbReference>
<dbReference type="Proteomes" id="UP001174932">
    <property type="component" value="Unassembled WGS sequence"/>
</dbReference>
<accession>A0ABT8YNX4</accession>
<dbReference type="EMBL" id="JAUOZU010000010">
    <property type="protein sequence ID" value="MDO6965397.1"/>
    <property type="molecule type" value="Genomic_DNA"/>
</dbReference>
<dbReference type="SUPFAM" id="SSF52317">
    <property type="entry name" value="Class I glutamine amidotransferase-like"/>
    <property type="match status" value="1"/>
</dbReference>
<organism evidence="1 2">
    <name type="scientific">Rhizobium alvei</name>
    <dbReference type="NCBI Taxonomy" id="1132659"/>
    <lineage>
        <taxon>Bacteria</taxon>
        <taxon>Pseudomonadati</taxon>
        <taxon>Pseudomonadota</taxon>
        <taxon>Alphaproteobacteria</taxon>
        <taxon>Hyphomicrobiales</taxon>
        <taxon>Rhizobiaceae</taxon>
        <taxon>Rhizobium/Agrobacterium group</taxon>
        <taxon>Rhizobium</taxon>
    </lineage>
</organism>